<protein>
    <submittedName>
        <fullName evidence="2">Uncharacterized protein</fullName>
    </submittedName>
</protein>
<gene>
    <name evidence="2" type="ORF">MGAL_10B053002</name>
</gene>
<keyword evidence="3" id="KW-1185">Reference proteome</keyword>
<dbReference type="EMBL" id="UYJE01009739">
    <property type="protein sequence ID" value="VDI76233.1"/>
    <property type="molecule type" value="Genomic_DNA"/>
</dbReference>
<name>A0A8B6HAH0_MYTGA</name>
<feature type="signal peptide" evidence="1">
    <location>
        <begin position="1"/>
        <end position="24"/>
    </location>
</feature>
<evidence type="ECO:0000313" key="3">
    <source>
        <dbReference type="Proteomes" id="UP000596742"/>
    </source>
</evidence>
<keyword evidence="1" id="KW-0732">Signal</keyword>
<evidence type="ECO:0000313" key="2">
    <source>
        <dbReference type="EMBL" id="VDI76233.1"/>
    </source>
</evidence>
<feature type="chain" id="PRO_5033056630" evidence="1">
    <location>
        <begin position="25"/>
        <end position="122"/>
    </location>
</feature>
<proteinExistence type="predicted"/>
<comment type="caution">
    <text evidence="2">The sequence shown here is derived from an EMBL/GenBank/DDBJ whole genome shotgun (WGS) entry which is preliminary data.</text>
</comment>
<sequence length="122" mass="14418">MFYSYLTVISIFLFLLLLLSFSICDESVIESVYDTVYEIQYEIESEDSEECVRRVRGVCEESARRVRGECEKSVRRVIEAMRADSVRARESVGERRECGREERVWERKTVKERVCEKGRESV</sequence>
<dbReference type="AlphaFoldDB" id="A0A8B6HAH0"/>
<evidence type="ECO:0000256" key="1">
    <source>
        <dbReference type="SAM" id="SignalP"/>
    </source>
</evidence>
<dbReference type="Proteomes" id="UP000596742">
    <property type="component" value="Unassembled WGS sequence"/>
</dbReference>
<reference evidence="2" key="1">
    <citation type="submission" date="2018-11" db="EMBL/GenBank/DDBJ databases">
        <authorList>
            <person name="Alioto T."/>
            <person name="Alioto T."/>
        </authorList>
    </citation>
    <scope>NUCLEOTIDE SEQUENCE</scope>
</reference>
<organism evidence="2 3">
    <name type="scientific">Mytilus galloprovincialis</name>
    <name type="common">Mediterranean mussel</name>
    <dbReference type="NCBI Taxonomy" id="29158"/>
    <lineage>
        <taxon>Eukaryota</taxon>
        <taxon>Metazoa</taxon>
        <taxon>Spiralia</taxon>
        <taxon>Lophotrochozoa</taxon>
        <taxon>Mollusca</taxon>
        <taxon>Bivalvia</taxon>
        <taxon>Autobranchia</taxon>
        <taxon>Pteriomorphia</taxon>
        <taxon>Mytilida</taxon>
        <taxon>Mytiloidea</taxon>
        <taxon>Mytilidae</taxon>
        <taxon>Mytilinae</taxon>
        <taxon>Mytilus</taxon>
    </lineage>
</organism>
<accession>A0A8B6HAH0</accession>